<sequence length="452" mass="49191">MTRHVIIGGDAAGLSAATQIRRLDSEADIIVFEKEDIISYAKCGLPYYIGGIIPEAEHLKALPPEVLREKFKVNLHTCSEVTAIHPWDKVITVRKNEKDEEHQYDKLLIATGARPRLPDWPGDKLKGVFPVNTMEDAVRISTWLEGKMAEKVVIIGGGYIGLEMAETLTHKGCKVTLLTKGAQLLNPFDPDMAKLAEEELKLQGVDVFVKEDVIELRGEGGCVKEVVTKTSSFPADMVIIAVGIIPNSELAIAAGIGTGLINAIEVNEKMETSVSGIYAAGDCATQYHMLKKTGDYIPLGTTANKQGNIAGYNMAGHEKLFPGVLGTAILKVFDLELARTGLNEDEARKLGLAFGCVVHRTKDHAGYYPDARKLYIKLLYSTDDHTLLGAQLVGYAGTKRIDTLATAITAGMTIEEVVDLDLAYAPPFSGVWDPVQQASRDILKSENRKKGM</sequence>
<evidence type="ECO:0000259" key="8">
    <source>
        <dbReference type="Pfam" id="PF07992"/>
    </source>
</evidence>
<gene>
    <name evidence="9" type="ORF">AF333_28205</name>
    <name evidence="10" type="ORF">SAMN04487909_13262</name>
</gene>
<dbReference type="Gene3D" id="3.50.50.60">
    <property type="entry name" value="FAD/NAD(P)-binding domain"/>
    <property type="match status" value="2"/>
</dbReference>
<dbReference type="STRING" id="47500.AF333_28205"/>
<evidence type="ECO:0000313" key="11">
    <source>
        <dbReference type="Proteomes" id="UP000037269"/>
    </source>
</evidence>
<evidence type="ECO:0000256" key="1">
    <source>
        <dbReference type="ARBA" id="ARBA00001974"/>
    </source>
</evidence>
<keyword evidence="6" id="KW-0676">Redox-active center</keyword>
<keyword evidence="3" id="KW-0285">Flavoprotein</keyword>
<dbReference type="SUPFAM" id="SSF51905">
    <property type="entry name" value="FAD/NAD(P)-binding domain"/>
    <property type="match status" value="1"/>
</dbReference>
<dbReference type="PRINTS" id="PR00368">
    <property type="entry name" value="FADPNR"/>
</dbReference>
<dbReference type="InterPro" id="IPR050260">
    <property type="entry name" value="FAD-bd_OxRdtase"/>
</dbReference>
<dbReference type="PANTHER" id="PTHR43429">
    <property type="entry name" value="PYRIDINE NUCLEOTIDE-DISULFIDE OXIDOREDUCTASE DOMAIN-CONTAINING"/>
    <property type="match status" value="1"/>
</dbReference>
<dbReference type="EMBL" id="FNED01000032">
    <property type="protein sequence ID" value="SDJ92219.1"/>
    <property type="molecule type" value="Genomic_DNA"/>
</dbReference>
<organism evidence="9 11">
    <name type="scientific">Aneurinibacillus migulanus</name>
    <name type="common">Bacillus migulanus</name>
    <dbReference type="NCBI Taxonomy" id="47500"/>
    <lineage>
        <taxon>Bacteria</taxon>
        <taxon>Bacillati</taxon>
        <taxon>Bacillota</taxon>
        <taxon>Bacilli</taxon>
        <taxon>Bacillales</taxon>
        <taxon>Paenibacillaceae</taxon>
        <taxon>Aneurinibacillus group</taxon>
        <taxon>Aneurinibacillus</taxon>
    </lineage>
</organism>
<protein>
    <submittedName>
        <fullName evidence="9">NADH dehydrogenase</fullName>
    </submittedName>
    <submittedName>
        <fullName evidence="10">NADPH-dependent 2,4-dienoyl-CoA reductase, sulfur reductase</fullName>
    </submittedName>
</protein>
<dbReference type="EMBL" id="LGUG01000009">
    <property type="protein sequence ID" value="KON90885.1"/>
    <property type="molecule type" value="Genomic_DNA"/>
</dbReference>
<evidence type="ECO:0000313" key="9">
    <source>
        <dbReference type="EMBL" id="KON90885.1"/>
    </source>
</evidence>
<feature type="domain" description="Pyridine nucleotide-disulphide oxidoreductase dimerisation" evidence="7">
    <location>
        <begin position="329"/>
        <end position="431"/>
    </location>
</feature>
<dbReference type="InterPro" id="IPR004099">
    <property type="entry name" value="Pyr_nucl-diS_OxRdtase_dimer"/>
</dbReference>
<dbReference type="RefSeq" id="WP_043067228.1">
    <property type="nucleotide sequence ID" value="NZ_BJOA01000136.1"/>
</dbReference>
<evidence type="ECO:0000256" key="2">
    <source>
        <dbReference type="ARBA" id="ARBA00009130"/>
    </source>
</evidence>
<reference evidence="9 11" key="1">
    <citation type="submission" date="2015-07" db="EMBL/GenBank/DDBJ databases">
        <title>Fjat-14205 dsm 2895.</title>
        <authorList>
            <person name="Liu B."/>
            <person name="Wang J."/>
            <person name="Zhu Y."/>
            <person name="Liu G."/>
            <person name="Chen Q."/>
            <person name="Chen Z."/>
            <person name="Lan J."/>
            <person name="Che J."/>
            <person name="Ge C."/>
            <person name="Shi H."/>
            <person name="Pan Z."/>
            <person name="Liu X."/>
        </authorList>
    </citation>
    <scope>NUCLEOTIDE SEQUENCE [LARGE SCALE GENOMIC DNA]</scope>
    <source>
        <strain evidence="9 11">DSM 2895</strain>
    </source>
</reference>
<dbReference type="PATRIC" id="fig|47500.8.peg.2252"/>
<dbReference type="PANTHER" id="PTHR43429:SF1">
    <property type="entry name" value="NAD(P)H SULFUR OXIDOREDUCTASE (COA-DEPENDENT)"/>
    <property type="match status" value="1"/>
</dbReference>
<comment type="similarity">
    <text evidence="2">Belongs to the class-III pyridine nucleotide-disulfide oxidoreductase family.</text>
</comment>
<dbReference type="AlphaFoldDB" id="A0A0D1V1A4"/>
<dbReference type="PRINTS" id="PR00411">
    <property type="entry name" value="PNDRDTASEI"/>
</dbReference>
<dbReference type="InterPro" id="IPR016156">
    <property type="entry name" value="FAD/NAD-linked_Rdtase_dimer_sf"/>
</dbReference>
<dbReference type="GeneID" id="42309016"/>
<evidence type="ECO:0000256" key="5">
    <source>
        <dbReference type="ARBA" id="ARBA00023002"/>
    </source>
</evidence>
<comment type="cofactor">
    <cofactor evidence="1">
        <name>FAD</name>
        <dbReference type="ChEBI" id="CHEBI:57692"/>
    </cofactor>
</comment>
<evidence type="ECO:0000259" key="7">
    <source>
        <dbReference type="Pfam" id="PF02852"/>
    </source>
</evidence>
<dbReference type="GO" id="GO:0016491">
    <property type="term" value="F:oxidoreductase activity"/>
    <property type="evidence" value="ECO:0007669"/>
    <property type="project" value="UniProtKB-KW"/>
</dbReference>
<dbReference type="Pfam" id="PF02852">
    <property type="entry name" value="Pyr_redox_dim"/>
    <property type="match status" value="1"/>
</dbReference>
<evidence type="ECO:0000256" key="6">
    <source>
        <dbReference type="ARBA" id="ARBA00023284"/>
    </source>
</evidence>
<dbReference type="InterPro" id="IPR023753">
    <property type="entry name" value="FAD/NAD-binding_dom"/>
</dbReference>
<keyword evidence="11" id="KW-1185">Reference proteome</keyword>
<dbReference type="Proteomes" id="UP000182836">
    <property type="component" value="Unassembled WGS sequence"/>
</dbReference>
<evidence type="ECO:0000313" key="12">
    <source>
        <dbReference type="Proteomes" id="UP000182836"/>
    </source>
</evidence>
<dbReference type="Pfam" id="PF07992">
    <property type="entry name" value="Pyr_redox_2"/>
    <property type="match status" value="1"/>
</dbReference>
<dbReference type="OrthoDB" id="9806179at2"/>
<dbReference type="Proteomes" id="UP000037269">
    <property type="component" value="Unassembled WGS sequence"/>
</dbReference>
<keyword evidence="5" id="KW-0560">Oxidoreductase</keyword>
<name>A0A0D1V1A4_ANEMI</name>
<dbReference type="InterPro" id="IPR036188">
    <property type="entry name" value="FAD/NAD-bd_sf"/>
</dbReference>
<dbReference type="SUPFAM" id="SSF55424">
    <property type="entry name" value="FAD/NAD-linked reductases, dimerisation (C-terminal) domain"/>
    <property type="match status" value="1"/>
</dbReference>
<keyword evidence="4" id="KW-0274">FAD</keyword>
<proteinExistence type="inferred from homology"/>
<evidence type="ECO:0000313" key="10">
    <source>
        <dbReference type="EMBL" id="SDJ92219.1"/>
    </source>
</evidence>
<feature type="domain" description="FAD/NAD(P)-binding" evidence="8">
    <location>
        <begin position="3"/>
        <end position="294"/>
    </location>
</feature>
<evidence type="ECO:0000256" key="3">
    <source>
        <dbReference type="ARBA" id="ARBA00022630"/>
    </source>
</evidence>
<evidence type="ECO:0000256" key="4">
    <source>
        <dbReference type="ARBA" id="ARBA00022827"/>
    </source>
</evidence>
<reference evidence="10 12" key="2">
    <citation type="submission" date="2016-10" db="EMBL/GenBank/DDBJ databases">
        <authorList>
            <person name="de Groot N.N."/>
        </authorList>
    </citation>
    <scope>NUCLEOTIDE SEQUENCE [LARGE SCALE GENOMIC DNA]</scope>
    <source>
        <strain evidence="10 12">DSM 2895</strain>
    </source>
</reference>
<accession>A0A0D1V1A4</accession>